<feature type="region of interest" description="Disordered" evidence="1">
    <location>
        <begin position="524"/>
        <end position="599"/>
    </location>
</feature>
<organism evidence="2 3">
    <name type="scientific">Elysia chlorotica</name>
    <name type="common">Eastern emerald elysia</name>
    <name type="synonym">Sea slug</name>
    <dbReference type="NCBI Taxonomy" id="188477"/>
    <lineage>
        <taxon>Eukaryota</taxon>
        <taxon>Metazoa</taxon>
        <taxon>Spiralia</taxon>
        <taxon>Lophotrochozoa</taxon>
        <taxon>Mollusca</taxon>
        <taxon>Gastropoda</taxon>
        <taxon>Heterobranchia</taxon>
        <taxon>Euthyneura</taxon>
        <taxon>Panpulmonata</taxon>
        <taxon>Sacoglossa</taxon>
        <taxon>Placobranchoidea</taxon>
        <taxon>Plakobranchidae</taxon>
        <taxon>Elysia</taxon>
    </lineage>
</organism>
<reference evidence="2 3" key="1">
    <citation type="submission" date="2019-01" db="EMBL/GenBank/DDBJ databases">
        <title>A draft genome assembly of the solar-powered sea slug Elysia chlorotica.</title>
        <authorList>
            <person name="Cai H."/>
            <person name="Li Q."/>
            <person name="Fang X."/>
            <person name="Li J."/>
            <person name="Curtis N.E."/>
            <person name="Altenburger A."/>
            <person name="Shibata T."/>
            <person name="Feng M."/>
            <person name="Maeda T."/>
            <person name="Schwartz J.A."/>
            <person name="Shigenobu S."/>
            <person name="Lundholm N."/>
            <person name="Nishiyama T."/>
            <person name="Yang H."/>
            <person name="Hasebe M."/>
            <person name="Li S."/>
            <person name="Pierce S.K."/>
            <person name="Wang J."/>
        </authorList>
    </citation>
    <scope>NUCLEOTIDE SEQUENCE [LARGE SCALE GENOMIC DNA]</scope>
    <source>
        <strain evidence="2">EC2010</strain>
        <tissue evidence="2">Whole organism of an adult</tissue>
    </source>
</reference>
<dbReference type="Proteomes" id="UP000271974">
    <property type="component" value="Unassembled WGS sequence"/>
</dbReference>
<proteinExistence type="predicted"/>
<feature type="non-terminal residue" evidence="2">
    <location>
        <position position="1"/>
    </location>
</feature>
<name>A0A433TAN4_ELYCH</name>
<dbReference type="EMBL" id="RQTK01000498">
    <property type="protein sequence ID" value="RUS78628.1"/>
    <property type="molecule type" value="Genomic_DNA"/>
</dbReference>
<feature type="compositionally biased region" description="Acidic residues" evidence="1">
    <location>
        <begin position="1"/>
        <end position="10"/>
    </location>
</feature>
<feature type="compositionally biased region" description="Basic and acidic residues" evidence="1">
    <location>
        <begin position="112"/>
        <end position="125"/>
    </location>
</feature>
<feature type="region of interest" description="Disordered" evidence="1">
    <location>
        <begin position="429"/>
        <end position="512"/>
    </location>
</feature>
<feature type="region of interest" description="Disordered" evidence="1">
    <location>
        <begin position="1"/>
        <end position="65"/>
    </location>
</feature>
<evidence type="ECO:0000256" key="1">
    <source>
        <dbReference type="SAM" id="MobiDB-lite"/>
    </source>
</evidence>
<sequence length="599" mass="64269">RLTADGEENEDQGRVSHPVLRTSSLKQEGYLSRRGWGHNSRWSEGISSTSCSVSSPNRRSSLDDLRTVDGSQLECPHSIEALKLSFLGRGAGETTNVAFAMDTQPAGEGTGEEPRSPRPKGNLDKDTLALIRDIGSARLMSPTNSSPPTEIGLDGEDSLPETFSNMVRYFVRKIEQQQPPEPTEPAEPRAAALESPTEVLVSGLATRKGLCARDEVHVETQVKPRPPPLVQEDAHTKTLVILPSSSDQRCHGDSIQGETTAFALPALTSDTSGQTCEISKDCCGKPRQMKAEPGLSEHDLSTGVDGSTGQCSEEENSPTVKHLVGRFESGHTSEVPGGAVHVQESNQPKPARSLPEPCVGSPPAKNISSTSLSPPTSSSPISSSVLGSTVPSSSSPDVTQGSLSLTPPAHPQKRNMPDCAIPVEIVELGGTTPPLHGPIQKRMATSPQTSPPSLARSFGPQPFCRQSLSGQPGETRSWRPVRPKSANDQTGQRCHHRIGSDDLDHPAGQGNAWLHHQHQTGSVELDQGCRGSEGAVRNVKDSEVTFRPGTGEECRKKRKIHGKSLPIPATFRVGEQQQNEQQQQQQRPKLGQGPFYSSM</sequence>
<feature type="region of interest" description="Disordered" evidence="1">
    <location>
        <begin position="286"/>
        <end position="417"/>
    </location>
</feature>
<protein>
    <submittedName>
        <fullName evidence="2">Uncharacterized protein</fullName>
    </submittedName>
</protein>
<feature type="compositionally biased region" description="Low complexity" evidence="1">
    <location>
        <begin position="43"/>
        <end position="59"/>
    </location>
</feature>
<gene>
    <name evidence="2" type="ORF">EGW08_013598</name>
</gene>
<dbReference type="AlphaFoldDB" id="A0A433TAN4"/>
<evidence type="ECO:0000313" key="2">
    <source>
        <dbReference type="EMBL" id="RUS78628.1"/>
    </source>
</evidence>
<accession>A0A433TAN4</accession>
<feature type="compositionally biased region" description="Basic and acidic residues" evidence="1">
    <location>
        <begin position="538"/>
        <end position="555"/>
    </location>
</feature>
<feature type="compositionally biased region" description="Polar residues" evidence="1">
    <location>
        <begin position="443"/>
        <end position="452"/>
    </location>
</feature>
<feature type="region of interest" description="Disordered" evidence="1">
    <location>
        <begin position="103"/>
        <end position="125"/>
    </location>
</feature>
<feature type="compositionally biased region" description="Polar residues" evidence="1">
    <location>
        <begin position="464"/>
        <end position="474"/>
    </location>
</feature>
<feature type="compositionally biased region" description="Low complexity" evidence="1">
    <location>
        <begin position="367"/>
        <end position="396"/>
    </location>
</feature>
<keyword evidence="3" id="KW-1185">Reference proteome</keyword>
<feature type="compositionally biased region" description="Low complexity" evidence="1">
    <location>
        <begin position="575"/>
        <end position="586"/>
    </location>
</feature>
<evidence type="ECO:0000313" key="3">
    <source>
        <dbReference type="Proteomes" id="UP000271974"/>
    </source>
</evidence>
<comment type="caution">
    <text evidence="2">The sequence shown here is derived from an EMBL/GenBank/DDBJ whole genome shotgun (WGS) entry which is preliminary data.</text>
</comment>